<gene>
    <name evidence="2" type="ORF">M9Y10_029316</name>
</gene>
<evidence type="ECO:0000256" key="1">
    <source>
        <dbReference type="SAM" id="MobiDB-lite"/>
    </source>
</evidence>
<sequence length="195" mass="22352">MTETKPYWTMSQLDIKNFGRYDWLYKHPAPQPKIKPKAPLTKQQKLRAATVTKSFKEDPADEIELVGYKPTEYKSIPSRPPLRGCTAPVECGRRDIFTDMHTPIQITKKFSGSPIISVPIANTTRRNVTSRSIPKPKQQTEDESTPIHDVLFEESIDPHEDIDPWGFSRDEKVVAPDKNFHGMKLTVSRLRPPKK</sequence>
<proteinExistence type="predicted"/>
<protein>
    <submittedName>
        <fullName evidence="2">Uncharacterized protein</fullName>
    </submittedName>
</protein>
<feature type="region of interest" description="Disordered" evidence="1">
    <location>
        <begin position="125"/>
        <end position="147"/>
    </location>
</feature>
<reference evidence="2 3" key="1">
    <citation type="submission" date="2024-04" db="EMBL/GenBank/DDBJ databases">
        <title>Tritrichomonas musculus Genome.</title>
        <authorList>
            <person name="Alves-Ferreira E."/>
            <person name="Grigg M."/>
            <person name="Lorenzi H."/>
            <person name="Galac M."/>
        </authorList>
    </citation>
    <scope>NUCLEOTIDE SEQUENCE [LARGE SCALE GENOMIC DNA]</scope>
    <source>
        <strain evidence="2 3">EAF2021</strain>
    </source>
</reference>
<accession>A0ABR2KLT5</accession>
<evidence type="ECO:0000313" key="3">
    <source>
        <dbReference type="Proteomes" id="UP001470230"/>
    </source>
</evidence>
<comment type="caution">
    <text evidence="2">The sequence shown here is derived from an EMBL/GenBank/DDBJ whole genome shotgun (WGS) entry which is preliminary data.</text>
</comment>
<evidence type="ECO:0000313" key="2">
    <source>
        <dbReference type="EMBL" id="KAK8892094.1"/>
    </source>
</evidence>
<name>A0ABR2KLT5_9EUKA</name>
<dbReference type="Proteomes" id="UP001470230">
    <property type="component" value="Unassembled WGS sequence"/>
</dbReference>
<organism evidence="2 3">
    <name type="scientific">Tritrichomonas musculus</name>
    <dbReference type="NCBI Taxonomy" id="1915356"/>
    <lineage>
        <taxon>Eukaryota</taxon>
        <taxon>Metamonada</taxon>
        <taxon>Parabasalia</taxon>
        <taxon>Tritrichomonadida</taxon>
        <taxon>Tritrichomonadidae</taxon>
        <taxon>Tritrichomonas</taxon>
    </lineage>
</organism>
<keyword evidence="3" id="KW-1185">Reference proteome</keyword>
<dbReference type="EMBL" id="JAPFFF010000004">
    <property type="protein sequence ID" value="KAK8892094.1"/>
    <property type="molecule type" value="Genomic_DNA"/>
</dbReference>